<organism evidence="17 18">
    <name type="scientific">Stachybotrys chartarum (strain CBS 109288 / IBT 7711)</name>
    <name type="common">Toxic black mold</name>
    <name type="synonym">Stilbospora chartarum</name>
    <dbReference type="NCBI Taxonomy" id="1280523"/>
    <lineage>
        <taxon>Eukaryota</taxon>
        <taxon>Fungi</taxon>
        <taxon>Dikarya</taxon>
        <taxon>Ascomycota</taxon>
        <taxon>Pezizomycotina</taxon>
        <taxon>Sordariomycetes</taxon>
        <taxon>Hypocreomycetidae</taxon>
        <taxon>Hypocreales</taxon>
        <taxon>Stachybotryaceae</taxon>
        <taxon>Stachybotrys</taxon>
    </lineage>
</organism>
<reference evidence="17 18" key="1">
    <citation type="journal article" date="2014" name="BMC Genomics">
        <title>Comparative genome sequencing reveals chemotype-specific gene clusters in the toxigenic black mold Stachybotrys.</title>
        <authorList>
            <person name="Semeiks J."/>
            <person name="Borek D."/>
            <person name="Otwinowski Z."/>
            <person name="Grishin N.V."/>
        </authorList>
    </citation>
    <scope>NUCLEOTIDE SEQUENCE [LARGE SCALE GENOMIC DNA]</scope>
    <source>
        <strain evidence="18">CBS 109288 / IBT 7711</strain>
    </source>
</reference>
<dbReference type="GO" id="GO:0005576">
    <property type="term" value="C:extracellular region"/>
    <property type="evidence" value="ECO:0007669"/>
    <property type="project" value="UniProtKB-SubCell"/>
</dbReference>
<dbReference type="HOGENOM" id="CLU_031730_4_2_1"/>
<dbReference type="InterPro" id="IPR049892">
    <property type="entry name" value="AA9"/>
</dbReference>
<comment type="catalytic activity">
    <reaction evidence="14">
        <text>[(1-&gt;4)-beta-D-glucosyl]n+m + reduced acceptor + O2 = 4-dehydro-beta-D-glucosyl-[(1-&gt;4)-beta-D-glucosyl]n-1 + [(1-&gt;4)-beta-D-glucosyl]m + acceptor + H2O.</text>
        <dbReference type="EC" id="1.14.99.56"/>
    </reaction>
</comment>
<dbReference type="GO" id="GO:0030245">
    <property type="term" value="P:cellulose catabolic process"/>
    <property type="evidence" value="ECO:0007669"/>
    <property type="project" value="UniProtKB-KW"/>
</dbReference>
<evidence type="ECO:0000256" key="12">
    <source>
        <dbReference type="ARBA" id="ARBA00023326"/>
    </source>
</evidence>
<keyword evidence="9" id="KW-0503">Monooxygenase</keyword>
<dbReference type="PANTHER" id="PTHR33353:SF10">
    <property type="entry name" value="ENDO-BETA-1,4-GLUCANASE D"/>
    <property type="match status" value="1"/>
</dbReference>
<evidence type="ECO:0000259" key="16">
    <source>
        <dbReference type="Pfam" id="PF03443"/>
    </source>
</evidence>
<name>A0A084AFK8_STACB</name>
<evidence type="ECO:0000256" key="6">
    <source>
        <dbReference type="ARBA" id="ARBA00023001"/>
    </source>
</evidence>
<dbReference type="EC" id="1.14.99.56" evidence="15"/>
<evidence type="ECO:0000256" key="5">
    <source>
        <dbReference type="ARBA" id="ARBA00022729"/>
    </source>
</evidence>
<keyword evidence="5" id="KW-0732">Signal</keyword>
<evidence type="ECO:0000256" key="9">
    <source>
        <dbReference type="ARBA" id="ARBA00023033"/>
    </source>
</evidence>
<feature type="domain" description="Auxiliary Activity family 9 catalytic" evidence="16">
    <location>
        <begin position="18"/>
        <end position="215"/>
    </location>
</feature>
<evidence type="ECO:0000256" key="15">
    <source>
        <dbReference type="ARBA" id="ARBA00047174"/>
    </source>
</evidence>
<keyword evidence="4" id="KW-0479">Metal-binding</keyword>
<keyword evidence="18" id="KW-1185">Reference proteome</keyword>
<dbReference type="Proteomes" id="UP000028045">
    <property type="component" value="Unassembled WGS sequence"/>
</dbReference>
<accession>A0A084AFK8</accession>
<dbReference type="InterPro" id="IPR005103">
    <property type="entry name" value="AA9_LPMO"/>
</dbReference>
<evidence type="ECO:0000256" key="10">
    <source>
        <dbReference type="ARBA" id="ARBA00023157"/>
    </source>
</evidence>
<keyword evidence="7" id="KW-0560">Oxidoreductase</keyword>
<gene>
    <name evidence="17" type="ORF">S7711_09482</name>
</gene>
<dbReference type="GO" id="GO:0046872">
    <property type="term" value="F:metal ion binding"/>
    <property type="evidence" value="ECO:0007669"/>
    <property type="project" value="UniProtKB-KW"/>
</dbReference>
<evidence type="ECO:0000256" key="4">
    <source>
        <dbReference type="ARBA" id="ARBA00022723"/>
    </source>
</evidence>
<dbReference type="GO" id="GO:0004497">
    <property type="term" value="F:monooxygenase activity"/>
    <property type="evidence" value="ECO:0007669"/>
    <property type="project" value="UniProtKB-KW"/>
</dbReference>
<evidence type="ECO:0000256" key="8">
    <source>
        <dbReference type="ARBA" id="ARBA00023008"/>
    </source>
</evidence>
<evidence type="ECO:0000313" key="18">
    <source>
        <dbReference type="Proteomes" id="UP000028045"/>
    </source>
</evidence>
<keyword evidence="6" id="KW-0136">Cellulose degradation</keyword>
<sequence length="226" mass="23938">MKVSIVLAALSASSAMGHYFFPRTITGSSRSADWQFVRETANNPQSGPVEDVSSPLMACYEKSGRPAAAVQTVAAGSRFGLTSSASMGHPGPSLWYIARVPDGQNVNSWNPTGNVWAKIDQYGSTPAANPPFTSNMQEIYTTIPSGLRPGNYLLRYEHIGLHIAGAPQFYIACAQIAVTGSGTASPPSSALVSFPGAYARSDPGLTFVIYGNTNSYPYPGPAVWRP</sequence>
<keyword evidence="8" id="KW-0186">Copper</keyword>
<dbReference type="PANTHER" id="PTHR33353">
    <property type="entry name" value="PUTATIVE (AFU_ORTHOLOGUE AFUA_1G12560)-RELATED"/>
    <property type="match status" value="1"/>
</dbReference>
<comment type="similarity">
    <text evidence="13">Belongs to the polysaccharide monooxygenase AA9 family.</text>
</comment>
<dbReference type="Gene3D" id="2.70.50.70">
    <property type="match status" value="1"/>
</dbReference>
<evidence type="ECO:0000256" key="14">
    <source>
        <dbReference type="ARBA" id="ARBA00045077"/>
    </source>
</evidence>
<evidence type="ECO:0000256" key="2">
    <source>
        <dbReference type="ARBA" id="ARBA00004613"/>
    </source>
</evidence>
<evidence type="ECO:0000256" key="13">
    <source>
        <dbReference type="ARBA" id="ARBA00044502"/>
    </source>
</evidence>
<evidence type="ECO:0000256" key="11">
    <source>
        <dbReference type="ARBA" id="ARBA00023277"/>
    </source>
</evidence>
<dbReference type="CDD" id="cd21175">
    <property type="entry name" value="LPMO_AA9"/>
    <property type="match status" value="1"/>
</dbReference>
<evidence type="ECO:0000256" key="7">
    <source>
        <dbReference type="ARBA" id="ARBA00023002"/>
    </source>
</evidence>
<keyword evidence="11" id="KW-0119">Carbohydrate metabolism</keyword>
<evidence type="ECO:0000256" key="3">
    <source>
        <dbReference type="ARBA" id="ARBA00022525"/>
    </source>
</evidence>
<proteinExistence type="inferred from homology"/>
<evidence type="ECO:0000256" key="1">
    <source>
        <dbReference type="ARBA" id="ARBA00001973"/>
    </source>
</evidence>
<keyword evidence="10" id="KW-1015">Disulfide bond</keyword>
<evidence type="ECO:0000313" key="17">
    <source>
        <dbReference type="EMBL" id="KEY64087.1"/>
    </source>
</evidence>
<dbReference type="AlphaFoldDB" id="A0A084AFK8"/>
<comment type="cofactor">
    <cofactor evidence="1">
        <name>Cu(2+)</name>
        <dbReference type="ChEBI" id="CHEBI:29036"/>
    </cofactor>
</comment>
<protein>
    <recommendedName>
        <fullName evidence="15">lytic cellulose monooxygenase (C4-dehydrogenating)</fullName>
        <ecNumber evidence="15">1.14.99.56</ecNumber>
    </recommendedName>
</protein>
<keyword evidence="3" id="KW-0964">Secreted</keyword>
<dbReference type="OrthoDB" id="5271017at2759"/>
<keyword evidence="12" id="KW-0624">Polysaccharide degradation</keyword>
<dbReference type="EMBL" id="KL648753">
    <property type="protein sequence ID" value="KEY64087.1"/>
    <property type="molecule type" value="Genomic_DNA"/>
</dbReference>
<comment type="subcellular location">
    <subcellularLocation>
        <location evidence="2">Secreted</location>
    </subcellularLocation>
</comment>
<dbReference type="Pfam" id="PF03443">
    <property type="entry name" value="AA9"/>
    <property type="match status" value="1"/>
</dbReference>